<evidence type="ECO:0000256" key="5">
    <source>
        <dbReference type="PROSITE-ProRule" id="PRU00221"/>
    </source>
</evidence>
<dbReference type="InterPro" id="IPR036322">
    <property type="entry name" value="WD40_repeat_dom_sf"/>
</dbReference>
<dbReference type="PANTHER" id="PTHR44675:SF1">
    <property type="entry name" value="P21-ACTIVATED PROTEIN KINASE-INTERACTING PROTEIN 1"/>
    <property type="match status" value="1"/>
</dbReference>
<keyword evidence="3" id="KW-0677">Repeat</keyword>
<evidence type="ECO:0000256" key="4">
    <source>
        <dbReference type="ARBA" id="ARBA00045213"/>
    </source>
</evidence>
<dbReference type="InterPro" id="IPR019775">
    <property type="entry name" value="WD40_repeat_CS"/>
</dbReference>
<organism evidence="7 8">
    <name type="scientific">Acanthosepion pharaonis</name>
    <name type="common">Pharaoh cuttlefish</name>
    <name type="synonym">Sepia pharaonis</name>
    <dbReference type="NCBI Taxonomy" id="158019"/>
    <lineage>
        <taxon>Eukaryota</taxon>
        <taxon>Metazoa</taxon>
        <taxon>Spiralia</taxon>
        <taxon>Lophotrochozoa</taxon>
        <taxon>Mollusca</taxon>
        <taxon>Cephalopoda</taxon>
        <taxon>Coleoidea</taxon>
        <taxon>Decapodiformes</taxon>
        <taxon>Sepiida</taxon>
        <taxon>Sepiina</taxon>
        <taxon>Sepiidae</taxon>
        <taxon>Acanthosepion</taxon>
    </lineage>
</organism>
<dbReference type="AlphaFoldDB" id="A0A812CS85"/>
<dbReference type="PROSITE" id="PS00678">
    <property type="entry name" value="WD_REPEATS_1"/>
    <property type="match status" value="1"/>
</dbReference>
<dbReference type="Gene3D" id="2.130.10.10">
    <property type="entry name" value="YVTN repeat-like/Quinoprotein amine dehydrogenase"/>
    <property type="match status" value="3"/>
</dbReference>
<dbReference type="InterPro" id="IPR020472">
    <property type="entry name" value="WD40_PAC1"/>
</dbReference>
<protein>
    <submittedName>
        <fullName evidence="7">MAK11</fullName>
    </submittedName>
</protein>
<reference evidence="7" key="1">
    <citation type="submission" date="2021-01" db="EMBL/GenBank/DDBJ databases">
        <authorList>
            <person name="Li R."/>
            <person name="Bekaert M."/>
        </authorList>
    </citation>
    <scope>NUCLEOTIDE SEQUENCE</scope>
    <source>
        <strain evidence="7">Farmed</strain>
    </source>
</reference>
<sequence>MAEYADLEIIVGTYEEILLAYRVTVVGEEWQMEESFTDHSHLGSIRNVAVSKRRGFLASGGTDETVWLYSLKSRRLIGSLTQHTGSVTYLQFHQGSHLFSCSEDGTLCLWKTFTWECLRTFKGHKGGINCVAVHPSGKLALSVSKDKTLRAWNLLKGRRAYVTNLYRVADLVIWSPTGDNYILVFGNKIEVYLTENAALTRIIEASGRVNAVLFVTDSLIAFAGESSEIEFYDIVKDASQHKITFSSTRTRGLCFKKLPSGKEILISACSDGFIRIWNVSLTTDGITTKCLLQHNSTFRLTCLDAFVNVPKQPSATRELKTKNEEQQSEEETLSPLPVKSKEHLSKRARHEEGVEITKKKKKKKI</sequence>
<dbReference type="PRINTS" id="PR00320">
    <property type="entry name" value="GPROTEINBRPT"/>
</dbReference>
<dbReference type="PROSITE" id="PS50294">
    <property type="entry name" value="WD_REPEATS_REGION"/>
    <property type="match status" value="1"/>
</dbReference>
<feature type="compositionally biased region" description="Basic and acidic residues" evidence="6">
    <location>
        <begin position="339"/>
        <end position="357"/>
    </location>
</feature>
<dbReference type="PROSITE" id="PS50082">
    <property type="entry name" value="WD_REPEATS_2"/>
    <property type="match status" value="3"/>
</dbReference>
<keyword evidence="8" id="KW-1185">Reference proteome</keyword>
<proteinExistence type="predicted"/>
<gene>
    <name evidence="7" type="ORF">SPHA_40740</name>
</gene>
<evidence type="ECO:0000256" key="3">
    <source>
        <dbReference type="ARBA" id="ARBA00022737"/>
    </source>
</evidence>
<dbReference type="EMBL" id="CAHIKZ030001935">
    <property type="protein sequence ID" value="CAE1277595.1"/>
    <property type="molecule type" value="Genomic_DNA"/>
</dbReference>
<keyword evidence="1" id="KW-0690">Ribosome biogenesis</keyword>
<feature type="repeat" description="WD" evidence="5">
    <location>
        <begin position="121"/>
        <end position="162"/>
    </location>
</feature>
<dbReference type="Proteomes" id="UP000597762">
    <property type="component" value="Unassembled WGS sequence"/>
</dbReference>
<evidence type="ECO:0000256" key="2">
    <source>
        <dbReference type="ARBA" id="ARBA00022574"/>
    </source>
</evidence>
<dbReference type="InterPro" id="IPR015943">
    <property type="entry name" value="WD40/YVTN_repeat-like_dom_sf"/>
</dbReference>
<dbReference type="GO" id="GO:0042254">
    <property type="term" value="P:ribosome biogenesis"/>
    <property type="evidence" value="ECO:0007669"/>
    <property type="project" value="UniProtKB-KW"/>
</dbReference>
<dbReference type="SUPFAM" id="SSF50978">
    <property type="entry name" value="WD40 repeat-like"/>
    <property type="match status" value="1"/>
</dbReference>
<evidence type="ECO:0000256" key="1">
    <source>
        <dbReference type="ARBA" id="ARBA00022517"/>
    </source>
</evidence>
<keyword evidence="2 5" id="KW-0853">WD repeat</keyword>
<evidence type="ECO:0000313" key="8">
    <source>
        <dbReference type="Proteomes" id="UP000597762"/>
    </source>
</evidence>
<accession>A0A812CS85</accession>
<dbReference type="InterPro" id="IPR001680">
    <property type="entry name" value="WD40_rpt"/>
</dbReference>
<dbReference type="SMART" id="SM00320">
    <property type="entry name" value="WD40"/>
    <property type="match status" value="5"/>
</dbReference>
<feature type="repeat" description="WD" evidence="5">
    <location>
        <begin position="38"/>
        <end position="79"/>
    </location>
</feature>
<comment type="caution">
    <text evidence="7">The sequence shown here is derived from an EMBL/GenBank/DDBJ whole genome shotgun (WGS) entry which is preliminary data.</text>
</comment>
<dbReference type="Pfam" id="PF00400">
    <property type="entry name" value="WD40"/>
    <property type="match status" value="3"/>
</dbReference>
<feature type="region of interest" description="Disordered" evidence="6">
    <location>
        <begin position="314"/>
        <end position="365"/>
    </location>
</feature>
<dbReference type="OrthoDB" id="308449at2759"/>
<dbReference type="PANTHER" id="PTHR44675">
    <property type="entry name" value="PAK1 INTERACTING PROTEIN 1"/>
    <property type="match status" value="1"/>
</dbReference>
<name>A0A812CS85_ACAPH</name>
<evidence type="ECO:0000256" key="6">
    <source>
        <dbReference type="SAM" id="MobiDB-lite"/>
    </source>
</evidence>
<feature type="repeat" description="WD" evidence="5">
    <location>
        <begin position="80"/>
        <end position="120"/>
    </location>
</feature>
<comment type="function">
    <text evidence="4">Negatively regulates the PAK1 kinase. PAK1 is a member of the PAK kinase family, which has been shown to play a positive role in the regulation of signaling pathways involving MAPK8 and RELA. PAK1 exists as an inactive homodimer, which is activated by binding of small GTPases such as CDC42 to an N-terminal regulatory domain. PAK1IP1 also binds to the N-terminus of PAK1, and inhibits the specific activation of PAK1 by CDC42. May be involved in ribosomal large subunit assembly.</text>
</comment>
<dbReference type="InterPro" id="IPR051959">
    <property type="entry name" value="PAK1-Kinase_Regulator"/>
</dbReference>
<evidence type="ECO:0000313" key="7">
    <source>
        <dbReference type="EMBL" id="CAE1277595.1"/>
    </source>
</evidence>